<dbReference type="Proteomes" id="UP000609879">
    <property type="component" value="Unassembled WGS sequence"/>
</dbReference>
<dbReference type="EMBL" id="BOMI01000090">
    <property type="protein sequence ID" value="GID76039.1"/>
    <property type="molecule type" value="Genomic_DNA"/>
</dbReference>
<sequence>MRFSRRHGGPALAPVIQGGSRLLLCLTPRTYDNGGPRGIGARTVRALLRRE</sequence>
<name>A0ABQ3Y7R4_9ACTN</name>
<evidence type="ECO:0000313" key="1">
    <source>
        <dbReference type="EMBL" id="GID76039.1"/>
    </source>
</evidence>
<accession>A0ABQ3Y7R4</accession>
<organism evidence="1 2">
    <name type="scientific">Paractinoplanes deccanensis</name>
    <dbReference type="NCBI Taxonomy" id="113561"/>
    <lineage>
        <taxon>Bacteria</taxon>
        <taxon>Bacillati</taxon>
        <taxon>Actinomycetota</taxon>
        <taxon>Actinomycetes</taxon>
        <taxon>Micromonosporales</taxon>
        <taxon>Micromonosporaceae</taxon>
        <taxon>Paractinoplanes</taxon>
    </lineage>
</organism>
<proteinExistence type="predicted"/>
<gene>
    <name evidence="1" type="ORF">Ade02nite_46800</name>
</gene>
<reference evidence="1 2" key="1">
    <citation type="submission" date="2021-01" db="EMBL/GenBank/DDBJ databases">
        <title>Whole genome shotgun sequence of Actinoplanes deccanensis NBRC 13994.</title>
        <authorList>
            <person name="Komaki H."/>
            <person name="Tamura T."/>
        </authorList>
    </citation>
    <scope>NUCLEOTIDE SEQUENCE [LARGE SCALE GENOMIC DNA]</scope>
    <source>
        <strain evidence="1 2">NBRC 13994</strain>
    </source>
</reference>
<comment type="caution">
    <text evidence="1">The sequence shown here is derived from an EMBL/GenBank/DDBJ whole genome shotgun (WGS) entry which is preliminary data.</text>
</comment>
<evidence type="ECO:0000313" key="2">
    <source>
        <dbReference type="Proteomes" id="UP000609879"/>
    </source>
</evidence>
<keyword evidence="2" id="KW-1185">Reference proteome</keyword>
<protein>
    <submittedName>
        <fullName evidence="1">Uncharacterized protein</fullName>
    </submittedName>
</protein>